<evidence type="ECO:0000256" key="2">
    <source>
        <dbReference type="SAM" id="SignalP"/>
    </source>
</evidence>
<protein>
    <recommendedName>
        <fullName evidence="5">RlpA-like protein double-psi beta-barrel domain-containing protein</fullName>
    </recommendedName>
</protein>
<dbReference type="AlphaFoldDB" id="A0AAF0J5V8"/>
<dbReference type="Gene3D" id="2.40.40.10">
    <property type="entry name" value="RlpA-like domain"/>
    <property type="match status" value="1"/>
</dbReference>
<reference evidence="3" key="1">
    <citation type="submission" date="2023-03" db="EMBL/GenBank/DDBJ databases">
        <title>Mating type loci evolution in Malassezia.</title>
        <authorList>
            <person name="Coelho M.A."/>
        </authorList>
    </citation>
    <scope>NUCLEOTIDE SEQUENCE</scope>
    <source>
        <strain evidence="3">CBS 11721</strain>
    </source>
</reference>
<evidence type="ECO:0000256" key="1">
    <source>
        <dbReference type="ARBA" id="ARBA00022729"/>
    </source>
</evidence>
<keyword evidence="1 2" id="KW-0732">Signal</keyword>
<proteinExistence type="predicted"/>
<dbReference type="InterPro" id="IPR051477">
    <property type="entry name" value="Expansin_CellWall"/>
</dbReference>
<accession>A0AAF0J5V8</accession>
<name>A0AAF0J5V8_9BASI</name>
<sequence length="211" mass="23315">MTRFTQIALFALVALSALFSVVRADEEVQIDGKTVKVFDSGVGDQDYAKGAGESHDSFKFLAGKTNHRMAINRVKHYTVKPDATDKFWKDNIKITWYASNDLKAPACGDGTWDPENSSHIGATSVGWTNGPKCGEFVRLCNSKVSRCVHVRIVDQCAGCNDDHVDLTKSAFQKLATTGSLEEGITTHLKMYRSEVPDLWDKALFGPVKLRN</sequence>
<dbReference type="InterPro" id="IPR036908">
    <property type="entry name" value="RlpA-like_sf"/>
</dbReference>
<dbReference type="PANTHER" id="PTHR31836">
    <property type="match status" value="1"/>
</dbReference>
<feature type="signal peptide" evidence="2">
    <location>
        <begin position="1"/>
        <end position="24"/>
    </location>
</feature>
<dbReference type="SUPFAM" id="SSF50685">
    <property type="entry name" value="Barwin-like endoglucanases"/>
    <property type="match status" value="1"/>
</dbReference>
<dbReference type="PANTHER" id="PTHR31836:SF22">
    <property type="entry name" value="RLPA-LIKE PROTEIN DOUBLE-PSI BETA-BARREL DOMAIN-CONTAINING PROTEIN"/>
    <property type="match status" value="1"/>
</dbReference>
<evidence type="ECO:0000313" key="3">
    <source>
        <dbReference type="EMBL" id="WFD34455.1"/>
    </source>
</evidence>
<dbReference type="Proteomes" id="UP001219933">
    <property type="component" value="Chromosome 2"/>
</dbReference>
<evidence type="ECO:0000313" key="4">
    <source>
        <dbReference type="Proteomes" id="UP001219933"/>
    </source>
</evidence>
<keyword evidence="4" id="KW-1185">Reference proteome</keyword>
<dbReference type="CDD" id="cd22191">
    <property type="entry name" value="DPBB_RlpA_EXP_N-like"/>
    <property type="match status" value="1"/>
</dbReference>
<dbReference type="EMBL" id="CP119878">
    <property type="protein sequence ID" value="WFD34455.1"/>
    <property type="molecule type" value="Genomic_DNA"/>
</dbReference>
<feature type="chain" id="PRO_5042158509" description="RlpA-like protein double-psi beta-barrel domain-containing protein" evidence="2">
    <location>
        <begin position="25"/>
        <end position="211"/>
    </location>
</feature>
<organism evidence="3 4">
    <name type="scientific">Malassezia cuniculi</name>
    <dbReference type="NCBI Taxonomy" id="948313"/>
    <lineage>
        <taxon>Eukaryota</taxon>
        <taxon>Fungi</taxon>
        <taxon>Dikarya</taxon>
        <taxon>Basidiomycota</taxon>
        <taxon>Ustilaginomycotina</taxon>
        <taxon>Malasseziomycetes</taxon>
        <taxon>Malasseziales</taxon>
        <taxon>Malasseziaceae</taxon>
        <taxon>Malassezia</taxon>
    </lineage>
</organism>
<evidence type="ECO:0008006" key="5">
    <source>
        <dbReference type="Google" id="ProtNLM"/>
    </source>
</evidence>
<gene>
    <name evidence="3" type="ORF">MCUN1_001296</name>
</gene>